<sequence length="120" mass="12942">MSSQDTVTSTDFIVELLVSGMDHLDCGHWEGGQYARQVQFDDDIALLVESQQQLGDGSQHDGFLAAVLLRDAADVSPPKKASKGAAQVPADDIWSLDVSLDPKDLAERDTLRTTTARPSS</sequence>
<comment type="caution">
    <text evidence="1">The sequence shown here is derived from an EMBL/GenBank/DDBJ whole genome shotgun (WGS) entry which is preliminary data.</text>
</comment>
<dbReference type="EMBL" id="JAZGSY010000115">
    <property type="protein sequence ID" value="KAL1840398.1"/>
    <property type="molecule type" value="Genomic_DNA"/>
</dbReference>
<evidence type="ECO:0000313" key="2">
    <source>
        <dbReference type="Proteomes" id="UP001583172"/>
    </source>
</evidence>
<name>A0ABR3VEW7_HUMIN</name>
<evidence type="ECO:0000313" key="1">
    <source>
        <dbReference type="EMBL" id="KAL1840398.1"/>
    </source>
</evidence>
<reference evidence="1 2" key="1">
    <citation type="journal article" date="2024" name="Commun. Biol.">
        <title>Comparative genomic analysis of thermophilic fungi reveals convergent evolutionary adaptations and gene losses.</title>
        <authorList>
            <person name="Steindorff A.S."/>
            <person name="Aguilar-Pontes M.V."/>
            <person name="Robinson A.J."/>
            <person name="Andreopoulos B."/>
            <person name="LaButti K."/>
            <person name="Kuo A."/>
            <person name="Mondo S."/>
            <person name="Riley R."/>
            <person name="Otillar R."/>
            <person name="Haridas S."/>
            <person name="Lipzen A."/>
            <person name="Grimwood J."/>
            <person name="Schmutz J."/>
            <person name="Clum A."/>
            <person name="Reid I.D."/>
            <person name="Moisan M.C."/>
            <person name="Butler G."/>
            <person name="Nguyen T.T.M."/>
            <person name="Dewar K."/>
            <person name="Conant G."/>
            <person name="Drula E."/>
            <person name="Henrissat B."/>
            <person name="Hansel C."/>
            <person name="Singer S."/>
            <person name="Hutchinson M.I."/>
            <person name="de Vries R.P."/>
            <person name="Natvig D.O."/>
            <person name="Powell A.J."/>
            <person name="Tsang A."/>
            <person name="Grigoriev I.V."/>
        </authorList>
    </citation>
    <scope>NUCLEOTIDE SEQUENCE [LARGE SCALE GENOMIC DNA]</scope>
    <source>
        <strain evidence="1 2">CBS 620.91</strain>
    </source>
</reference>
<proteinExistence type="predicted"/>
<accession>A0ABR3VEW7</accession>
<organism evidence="1 2">
    <name type="scientific">Humicola insolens</name>
    <name type="common">Soft-rot fungus</name>
    <dbReference type="NCBI Taxonomy" id="85995"/>
    <lineage>
        <taxon>Eukaryota</taxon>
        <taxon>Fungi</taxon>
        <taxon>Dikarya</taxon>
        <taxon>Ascomycota</taxon>
        <taxon>Pezizomycotina</taxon>
        <taxon>Sordariomycetes</taxon>
        <taxon>Sordariomycetidae</taxon>
        <taxon>Sordariales</taxon>
        <taxon>Chaetomiaceae</taxon>
        <taxon>Mycothermus</taxon>
    </lineage>
</organism>
<keyword evidence="2" id="KW-1185">Reference proteome</keyword>
<gene>
    <name evidence="1" type="ORF">VTJ49DRAFT_524</name>
</gene>
<protein>
    <submittedName>
        <fullName evidence="1">Uncharacterized protein</fullName>
    </submittedName>
</protein>
<dbReference type="Proteomes" id="UP001583172">
    <property type="component" value="Unassembled WGS sequence"/>
</dbReference>